<feature type="chain" id="PRO_5045810427" evidence="4">
    <location>
        <begin position="23"/>
        <end position="104"/>
    </location>
</feature>
<comment type="caution">
    <text evidence="5">The sequence shown here is derived from an EMBL/GenBank/DDBJ whole genome shotgun (WGS) entry which is preliminary data.</text>
</comment>
<dbReference type="Gene3D" id="1.10.890.10">
    <property type="entry name" value="HNS-dependent expression A"/>
    <property type="match status" value="1"/>
</dbReference>
<evidence type="ECO:0000256" key="4">
    <source>
        <dbReference type="SAM" id="SignalP"/>
    </source>
</evidence>
<dbReference type="Pfam" id="PF06411">
    <property type="entry name" value="HdeA"/>
    <property type="match status" value="1"/>
</dbReference>
<dbReference type="Proteomes" id="UP001596060">
    <property type="component" value="Unassembled WGS sequence"/>
</dbReference>
<keyword evidence="6" id="KW-1185">Reference proteome</keyword>
<protein>
    <submittedName>
        <fullName evidence="5">HdeA/HdeB family chaperone</fullName>
    </submittedName>
</protein>
<proteinExistence type="predicted"/>
<accession>A0ABW0NZ93</accession>
<evidence type="ECO:0000313" key="6">
    <source>
        <dbReference type="Proteomes" id="UP001596060"/>
    </source>
</evidence>
<feature type="signal peptide" evidence="4">
    <location>
        <begin position="1"/>
        <end position="22"/>
    </location>
</feature>
<dbReference type="EMBL" id="JBHSLU010000008">
    <property type="protein sequence ID" value="MFC5504698.1"/>
    <property type="molecule type" value="Genomic_DNA"/>
</dbReference>
<gene>
    <name evidence="5" type="ORF">ACFPN9_05450</name>
</gene>
<keyword evidence="2" id="KW-0574">Periplasm</keyword>
<evidence type="ECO:0000313" key="5">
    <source>
        <dbReference type="EMBL" id="MFC5504698.1"/>
    </source>
</evidence>
<evidence type="ECO:0000256" key="2">
    <source>
        <dbReference type="ARBA" id="ARBA00022764"/>
    </source>
</evidence>
<reference evidence="6" key="1">
    <citation type="journal article" date="2019" name="Int. J. Syst. Evol. Microbiol.">
        <title>The Global Catalogue of Microorganisms (GCM) 10K type strain sequencing project: providing services to taxonomists for standard genome sequencing and annotation.</title>
        <authorList>
            <consortium name="The Broad Institute Genomics Platform"/>
            <consortium name="The Broad Institute Genome Sequencing Center for Infectious Disease"/>
            <person name="Wu L."/>
            <person name="Ma J."/>
        </authorList>
    </citation>
    <scope>NUCLEOTIDE SEQUENCE [LARGE SCALE GENOMIC DNA]</scope>
    <source>
        <strain evidence="6">CCUG 43117</strain>
    </source>
</reference>
<sequence length="104" mass="10893">MPAHLRSLFAAPLLLVAGLQLAQAEALDLSRASCADFVSMNENDRTQLSLWLAGYFAGSAMRPLLDTDKVTAAPAALAELCAKSPQLALVGAETRAVFIPAPTP</sequence>
<keyword evidence="3" id="KW-0143">Chaperone</keyword>
<organism evidence="5 6">
    <name type="scientific">Bosea massiliensis</name>
    <dbReference type="NCBI Taxonomy" id="151419"/>
    <lineage>
        <taxon>Bacteria</taxon>
        <taxon>Pseudomonadati</taxon>
        <taxon>Pseudomonadota</taxon>
        <taxon>Alphaproteobacteria</taxon>
        <taxon>Hyphomicrobiales</taxon>
        <taxon>Boseaceae</taxon>
        <taxon>Bosea</taxon>
    </lineage>
</organism>
<evidence type="ECO:0000256" key="3">
    <source>
        <dbReference type="ARBA" id="ARBA00023186"/>
    </source>
</evidence>
<dbReference type="RefSeq" id="WP_066716408.1">
    <property type="nucleotide sequence ID" value="NZ_JBHSLU010000008.1"/>
</dbReference>
<dbReference type="InterPro" id="IPR010486">
    <property type="entry name" value="HNS-dep_expression_A/B"/>
</dbReference>
<evidence type="ECO:0000256" key="1">
    <source>
        <dbReference type="ARBA" id="ARBA00022729"/>
    </source>
</evidence>
<dbReference type="InterPro" id="IPR038303">
    <property type="entry name" value="HdeA/HdeB_sf"/>
</dbReference>
<name>A0ABW0NZ93_9HYPH</name>
<keyword evidence="1 4" id="KW-0732">Signal</keyword>